<dbReference type="PROSITE" id="PS50096">
    <property type="entry name" value="IQ"/>
    <property type="match status" value="1"/>
</dbReference>
<reference evidence="3" key="1">
    <citation type="submission" date="2022-06" db="EMBL/GenBank/DDBJ databases">
        <title>Genome public.</title>
        <authorList>
            <person name="Sun Q."/>
        </authorList>
    </citation>
    <scope>NUCLEOTIDE SEQUENCE</scope>
    <source>
        <strain evidence="3">CWNU-1</strain>
    </source>
</reference>
<evidence type="ECO:0000256" key="2">
    <source>
        <dbReference type="SAM" id="Phobius"/>
    </source>
</evidence>
<protein>
    <recommendedName>
        <fullName evidence="5">Secreted protein</fullName>
    </recommendedName>
</protein>
<name>A0ABT0UYX5_9ACTN</name>
<feature type="region of interest" description="Disordered" evidence="1">
    <location>
        <begin position="199"/>
        <end position="226"/>
    </location>
</feature>
<dbReference type="EMBL" id="JAMQAW010000086">
    <property type="protein sequence ID" value="MCM2393762.1"/>
    <property type="molecule type" value="Genomic_DNA"/>
</dbReference>
<evidence type="ECO:0008006" key="5">
    <source>
        <dbReference type="Google" id="ProtNLM"/>
    </source>
</evidence>
<sequence>MDVGNGRILAWIVVIAAAAAWVLYRRCQYPGNWSHAFSTDFTTDRQTLATARREVHALRTSAALTRTQATSQAYLAQQRYTRRIDAAEERLRTLRLPRQRGRIVEELGDLTLYEEALVMDAEQIPISGLKARFEGSFAAHYVYITMSDGQERRFKVSRTEYDEDRVRDFASQITNTSTTHKSSLVRRAQDIEEAEAELKAARADTEDRDKARQLKAEVAERQKKDKRLDAARAELQQAHEVWHELTGRKPIW</sequence>
<keyword evidence="2" id="KW-1133">Transmembrane helix</keyword>
<proteinExistence type="predicted"/>
<organism evidence="3 4">
    <name type="scientific">Streptomyces albipurpureus</name>
    <dbReference type="NCBI Taxonomy" id="2897419"/>
    <lineage>
        <taxon>Bacteria</taxon>
        <taxon>Bacillati</taxon>
        <taxon>Actinomycetota</taxon>
        <taxon>Actinomycetes</taxon>
        <taxon>Kitasatosporales</taxon>
        <taxon>Streptomycetaceae</taxon>
        <taxon>Streptomyces</taxon>
    </lineage>
</organism>
<feature type="transmembrane region" description="Helical" evidence="2">
    <location>
        <begin position="6"/>
        <end position="24"/>
    </location>
</feature>
<evidence type="ECO:0000313" key="3">
    <source>
        <dbReference type="EMBL" id="MCM2393762.1"/>
    </source>
</evidence>
<keyword evidence="2" id="KW-0472">Membrane</keyword>
<dbReference type="RefSeq" id="WP_250924058.1">
    <property type="nucleotide sequence ID" value="NZ_JAMQAW010000086.1"/>
</dbReference>
<keyword evidence="4" id="KW-1185">Reference proteome</keyword>
<keyword evidence="2" id="KW-0812">Transmembrane</keyword>
<gene>
    <name evidence="3" type="ORF">NBG84_36780</name>
</gene>
<comment type="caution">
    <text evidence="3">The sequence shown here is derived from an EMBL/GenBank/DDBJ whole genome shotgun (WGS) entry which is preliminary data.</text>
</comment>
<evidence type="ECO:0000313" key="4">
    <source>
        <dbReference type="Proteomes" id="UP001431429"/>
    </source>
</evidence>
<evidence type="ECO:0000256" key="1">
    <source>
        <dbReference type="SAM" id="MobiDB-lite"/>
    </source>
</evidence>
<dbReference type="Proteomes" id="UP001431429">
    <property type="component" value="Unassembled WGS sequence"/>
</dbReference>
<accession>A0ABT0UYX5</accession>